<feature type="region of interest" description="Disordered" evidence="1">
    <location>
        <begin position="1508"/>
        <end position="1527"/>
    </location>
</feature>
<feature type="region of interest" description="Disordered" evidence="1">
    <location>
        <begin position="2038"/>
        <end position="2060"/>
    </location>
</feature>
<feature type="compositionally biased region" description="Polar residues" evidence="1">
    <location>
        <begin position="321"/>
        <end position="331"/>
    </location>
</feature>
<dbReference type="EMBL" id="BNCP01000059">
    <property type="protein sequence ID" value="GIL90625.1"/>
    <property type="molecule type" value="Genomic_DNA"/>
</dbReference>
<feature type="region of interest" description="Disordered" evidence="1">
    <location>
        <begin position="310"/>
        <end position="382"/>
    </location>
</feature>
<comment type="caution">
    <text evidence="3">The sequence shown here is derived from an EMBL/GenBank/DDBJ whole genome shotgun (WGS) entry which is preliminary data.</text>
</comment>
<dbReference type="InterPro" id="IPR052091">
    <property type="entry name" value="Beta-ala_Activ/Resist"/>
</dbReference>
<dbReference type="SUPFAM" id="SSF50998">
    <property type="entry name" value="Quinoprotein alcohol dehydrogenase-like"/>
    <property type="match status" value="1"/>
</dbReference>
<feature type="compositionally biased region" description="Polar residues" evidence="1">
    <location>
        <begin position="347"/>
        <end position="361"/>
    </location>
</feature>
<dbReference type="InterPro" id="IPR045851">
    <property type="entry name" value="AMP-bd_C_sf"/>
</dbReference>
<feature type="region of interest" description="Disordered" evidence="1">
    <location>
        <begin position="1258"/>
        <end position="1314"/>
    </location>
</feature>
<dbReference type="Gene3D" id="3.40.50.12780">
    <property type="entry name" value="N-terminal domain of ligase-like"/>
    <property type="match status" value="2"/>
</dbReference>
<gene>
    <name evidence="3" type="ORF">Vretifemale_18406</name>
</gene>
<dbReference type="InterPro" id="IPR036736">
    <property type="entry name" value="ACP-like_sf"/>
</dbReference>
<feature type="domain" description="AMP-dependent synthetase/ligase" evidence="2">
    <location>
        <begin position="136"/>
        <end position="304"/>
    </location>
</feature>
<name>A0A8J4FXG0_9CHLO</name>
<feature type="compositionally biased region" description="Acidic residues" evidence="1">
    <location>
        <begin position="1289"/>
        <end position="1300"/>
    </location>
</feature>
<sequence length="2159" mass="226014">MALLLGASDIWIKARAVLLSPEAASAAVFDVGTGVRLPFSDLAQQVLHLQALIQSWLGNGYDSDHGSYRALSPAEAVPYQQGGVSGPLEAMKHLRGSEARKLNDMAMQDANDGGGGTGRVGCLSGASVASWTPTLVAVFCQASLDYIRMVLAVLATGAAFLPLDPSWPPSRVAAVVRLARPALLLSNTANQHLLPPELLHGPYRVCVVPPPPVPPPVPLQQQEQGQGHPDLRPPVKGWRPEGEFLAVAITNRDDCSDIQRRRCAVRGRAMPYFAVLYTSGSTGEPLGVCMSESAWLKRISWMQRRYPLRPPGTQPAIQAMPQLSSMPNQRPGTLAPRDVRSPGDTGPQVTSKSDPSKSDNGISVGWGESACDSDSGGVDGNRGGGDPGSVVCFSTAVSFVDHLWQLLAPILAPSCGGESGGVDREELPIQAVTSVGKPVSAFASTAKAQEPTAVGAVRPVGPCSVVIPPPGAVLQPELFVGLLAEHGVSHLVSVPSLLRHLLPALRASRHRLGRLRLLVSSGEPLAVDLAANLSKALPDGARLLNLYGCTEVTADCTWFELERGSVLQAAGVTARGRKLQQQDVGKKAQDCDTDEDAADTAGSGVDTTGEPAACQSSGGGEWVAAASASAWVPAGWPIGDTQILIAAPQEDMDNDTRLDDEPGVSGGCDVGKEGHVVARSGGGSLGWPDGTGLVSTAGSGAATAASVTPLPLGSVGEVWVGGSCLSAGYYTPPASSRECDDEGDSNARREGAVGPAGEFNQAIKKGACNHRPVATTRFRRLRLTADQATCVLTANGLAPLRDATYFRTGDLGFLTSSGCLQLFGRVDRQIKVAGHRLDLEEVEALLAVHPLVREVAVVRWAEVMAPLSHRASGHHGGLRRPLLVETAMAAVEVTTTEEFEGIDQGKKQIDPREAGETGKKGMKLFPMRSQQLDEPPVPAHESPELLAYVVIARAPEDAVEAAAAAALGAAGASASGSITRDPYGPVPVPEAVAAGLRTWLSQRLALRGGLRLQFLSLSQLPRNPAGKLMRRQLPPPPLLSPQPAAEYWGLRPSETQLQLNATSRHHRQLRPVGVDSPSEMAVMRAIVTATGLTGLEATTDIFSAGMSSLEAVQVAALLSTDVRMVLSYPTPRTLAAALRAAAENAGSSSTGSGARGGGGSTGPPPKRPRLERSCLQPLTAPLIPSAVSKPLSAAVMDKSVDGFVGGSSAEGALWTHGTVGDIAAVSSAVATGVLGGAGEAASRFKEAVRTCRKLRWQRGGDGGGGVGKDGPLDEGTGGGEGSFYAAAAAEEEEAKEEEESTAVPAVPVLDTPRAPRGLRGRWRYRLGRCVDAPVLHVSLDSDLALDCRDEYCNKDVTERDCNRQQQRQPAACAPAPQQLGLPSGENPPLHHLCAIVACSHDGDVACLDEATGVPYWHVRLPARAEAGLAIAWGFNSRSGCCDTGADAQLITPPRVRTILDVAAGGGTATPSFNPAGEVSAGVKKRQDADAGQGNVSFAPVCINAPASGRDLDTRRRSSATDASSFRTALAPRPQHQPCLMPYVIAACGNGVLYSLDLADGSMRGAVDCGGEFKSPPVCDPWVGAIWATGHSRQLIVMRPPDSELGRIHLGAPMSVSAAFASIRQPPPTHDGPKVATTLESTHAEQDGAASRQGDATISATATADPWLSPACVSIPVGSDAVHHARKQQQEQQEQHVRLTPAAPFLRMALVATLDGRTHAIRVDIIETGKTSPQPAQVLRARPGPRCHGHSGRTTYSGWDNSSTPPRPLQLRLSRLWSLDGPAPVFSALLVLPGVPPPRDRGVQDPHLDGGATAIVGHVVGSVRAFQLEAGLHPPDRDVALPPVRWATQLRGNLFADLVYVPALRTRREGFILAATHAGLLYGLDAAYGSIIWTLDLACGPISAAPALVRIPTWSLHTPVGPTTMAGARCSEEEVGSSACAIVAVCASNGTLHLVRLDCPTAGCGPGSGGVAPLQLHEESRPASDQGMRTAKMNAVAVMEAAVVDESLFPEEVFSSPVLLLRRPQLLPQSVRDFHNTEPQLARQAASLSPRPLQQPTPGHKDLLLGDQQLKNTAADTTLYSLLDTSVDAGCDKISALHACGRTKFGEDEPGSSGGDYRGAVQKHTSISLALYTGCRDDCVYAIDVDVDIAMRRWRGSGCG</sequence>
<feature type="region of interest" description="Disordered" evidence="1">
    <location>
        <begin position="214"/>
        <end position="234"/>
    </location>
</feature>
<organism evidence="3 4">
    <name type="scientific">Volvox reticuliferus</name>
    <dbReference type="NCBI Taxonomy" id="1737510"/>
    <lineage>
        <taxon>Eukaryota</taxon>
        <taxon>Viridiplantae</taxon>
        <taxon>Chlorophyta</taxon>
        <taxon>core chlorophytes</taxon>
        <taxon>Chlorophyceae</taxon>
        <taxon>CS clade</taxon>
        <taxon>Chlamydomonadales</taxon>
        <taxon>Volvocaceae</taxon>
        <taxon>Volvox</taxon>
    </lineage>
</organism>
<accession>A0A8J4FXG0</accession>
<protein>
    <recommendedName>
        <fullName evidence="2">AMP-dependent synthetase/ligase domain-containing protein</fullName>
    </recommendedName>
</protein>
<evidence type="ECO:0000259" key="2">
    <source>
        <dbReference type="Pfam" id="PF00501"/>
    </source>
</evidence>
<feature type="compositionally biased region" description="Polar residues" evidence="1">
    <location>
        <begin position="1751"/>
        <end position="1760"/>
    </location>
</feature>
<dbReference type="Gene3D" id="3.30.300.30">
    <property type="match status" value="1"/>
</dbReference>
<feature type="region of interest" description="Disordered" evidence="1">
    <location>
        <begin position="583"/>
        <end position="618"/>
    </location>
</feature>
<dbReference type="PANTHER" id="PTHR44394">
    <property type="entry name" value="BETA-ALANINE-ACTIVATING ENZYME"/>
    <property type="match status" value="1"/>
</dbReference>
<dbReference type="GO" id="GO:0043041">
    <property type="term" value="P:amino acid activation for nonribosomal peptide biosynthetic process"/>
    <property type="evidence" value="ECO:0007669"/>
    <property type="project" value="TreeGrafter"/>
</dbReference>
<feature type="domain" description="AMP-dependent synthetase/ligase" evidence="2">
    <location>
        <begin position="464"/>
        <end position="573"/>
    </location>
</feature>
<dbReference type="InterPro" id="IPR042099">
    <property type="entry name" value="ANL_N_sf"/>
</dbReference>
<dbReference type="SUPFAM" id="SSF56801">
    <property type="entry name" value="Acetyl-CoA synthetase-like"/>
    <property type="match status" value="2"/>
</dbReference>
<dbReference type="PROSITE" id="PS00012">
    <property type="entry name" value="PHOSPHOPANTETHEINE"/>
    <property type="match status" value="1"/>
</dbReference>
<evidence type="ECO:0000256" key="1">
    <source>
        <dbReference type="SAM" id="MobiDB-lite"/>
    </source>
</evidence>
<dbReference type="Proteomes" id="UP000747110">
    <property type="component" value="Unassembled WGS sequence"/>
</dbReference>
<keyword evidence="4" id="KW-1185">Reference proteome</keyword>
<feature type="region of interest" description="Disordered" evidence="1">
    <location>
        <begin position="1734"/>
        <end position="1763"/>
    </location>
</feature>
<proteinExistence type="predicted"/>
<dbReference type="InterPro" id="IPR000873">
    <property type="entry name" value="AMP-dep_synth/lig_dom"/>
</dbReference>
<feature type="compositionally biased region" description="Gly residues" evidence="1">
    <location>
        <begin position="1259"/>
        <end position="1268"/>
    </location>
</feature>
<dbReference type="Gene3D" id="1.10.1200.10">
    <property type="entry name" value="ACP-like"/>
    <property type="match status" value="1"/>
</dbReference>
<dbReference type="OrthoDB" id="543652at2759"/>
<dbReference type="Pfam" id="PF00501">
    <property type="entry name" value="AMP-binding"/>
    <property type="match status" value="2"/>
</dbReference>
<evidence type="ECO:0000313" key="4">
    <source>
        <dbReference type="Proteomes" id="UP000747110"/>
    </source>
</evidence>
<dbReference type="InterPro" id="IPR011047">
    <property type="entry name" value="Quinoprotein_ADH-like_sf"/>
</dbReference>
<evidence type="ECO:0000313" key="3">
    <source>
        <dbReference type="EMBL" id="GIL90625.1"/>
    </source>
</evidence>
<feature type="region of interest" description="Disordered" evidence="1">
    <location>
        <begin position="1145"/>
        <end position="1171"/>
    </location>
</feature>
<dbReference type="InterPro" id="IPR006162">
    <property type="entry name" value="Ppantetheine_attach_site"/>
</dbReference>
<dbReference type="PANTHER" id="PTHR44394:SF1">
    <property type="entry name" value="BETA-ALANINE-ACTIVATING ENZYME"/>
    <property type="match status" value="1"/>
</dbReference>
<reference evidence="3" key="1">
    <citation type="journal article" date="2021" name="Proc. Natl. Acad. Sci. U.S.A.">
        <title>Three genomes in the algal genus Volvox reveal the fate of a haploid sex-determining region after a transition to homothallism.</title>
        <authorList>
            <person name="Yamamoto K."/>
            <person name="Hamaji T."/>
            <person name="Kawai-Toyooka H."/>
            <person name="Matsuzaki R."/>
            <person name="Takahashi F."/>
            <person name="Nishimura Y."/>
            <person name="Kawachi M."/>
            <person name="Noguchi H."/>
            <person name="Minakuchi Y."/>
            <person name="Umen J.G."/>
            <person name="Toyoda A."/>
            <person name="Nozaki H."/>
        </authorList>
    </citation>
    <scope>NUCLEOTIDE SEQUENCE</scope>
    <source>
        <strain evidence="3">NIES-3786</strain>
    </source>
</reference>